<dbReference type="PROSITE" id="PS50005">
    <property type="entry name" value="TPR"/>
    <property type="match status" value="5"/>
</dbReference>
<feature type="repeat" description="TPR" evidence="3">
    <location>
        <begin position="148"/>
        <end position="181"/>
    </location>
</feature>
<dbReference type="InterPro" id="IPR019734">
    <property type="entry name" value="TPR_rpt"/>
</dbReference>
<dbReference type="RefSeq" id="WP_085051979.1">
    <property type="nucleotide sequence ID" value="NZ_LNQR01000052.1"/>
</dbReference>
<evidence type="ECO:0000256" key="4">
    <source>
        <dbReference type="SAM" id="MobiDB-lite"/>
    </source>
</evidence>
<dbReference type="PROSITE" id="PS50293">
    <property type="entry name" value="TPR_REGION"/>
    <property type="match status" value="3"/>
</dbReference>
<dbReference type="PANTHER" id="PTHR44943">
    <property type="entry name" value="CELLULOSE SYNTHASE OPERON PROTEIN C"/>
    <property type="match status" value="1"/>
</dbReference>
<dbReference type="InterPro" id="IPR011990">
    <property type="entry name" value="TPR-like_helical_dom_sf"/>
</dbReference>
<dbReference type="Pfam" id="PF07719">
    <property type="entry name" value="TPR_2"/>
    <property type="match status" value="1"/>
</dbReference>
<dbReference type="CDD" id="cd00267">
    <property type="entry name" value="ABC_ATPase"/>
    <property type="match status" value="1"/>
</dbReference>
<gene>
    <name evidence="6" type="ORF">ASN18_1350</name>
</gene>
<dbReference type="SMART" id="SM00028">
    <property type="entry name" value="TPR"/>
    <property type="match status" value="6"/>
</dbReference>
<evidence type="ECO:0000256" key="3">
    <source>
        <dbReference type="PROSITE-ProRule" id="PRU00339"/>
    </source>
</evidence>
<reference evidence="6 7" key="1">
    <citation type="submission" date="2015-11" db="EMBL/GenBank/DDBJ databases">
        <authorList>
            <person name="Lin W."/>
        </authorList>
    </citation>
    <scope>NUCLEOTIDE SEQUENCE [LARGE SCALE GENOMIC DNA]</scope>
    <source>
        <strain evidence="6 7">HCH-1</strain>
    </source>
</reference>
<comment type="caution">
    <text evidence="6">The sequence shown here is derived from an EMBL/GenBank/DDBJ whole genome shotgun (WGS) entry which is preliminary data.</text>
</comment>
<feature type="repeat" description="TPR" evidence="3">
    <location>
        <begin position="114"/>
        <end position="147"/>
    </location>
</feature>
<feature type="compositionally biased region" description="Basic and acidic residues" evidence="4">
    <location>
        <begin position="296"/>
        <end position="320"/>
    </location>
</feature>
<dbReference type="SUPFAM" id="SSF48452">
    <property type="entry name" value="TPR-like"/>
    <property type="match status" value="1"/>
</dbReference>
<dbReference type="Proteomes" id="UP000060487">
    <property type="component" value="Unassembled WGS sequence"/>
</dbReference>
<dbReference type="SUPFAM" id="SSF52540">
    <property type="entry name" value="P-loop containing nucleoside triphosphate hydrolases"/>
    <property type="match status" value="1"/>
</dbReference>
<feature type="domain" description="ATPase AAA-type core" evidence="5">
    <location>
        <begin position="356"/>
        <end position="651"/>
    </location>
</feature>
<dbReference type="Gene3D" id="1.25.40.10">
    <property type="entry name" value="Tetratricopeptide repeat domain"/>
    <property type="match status" value="3"/>
</dbReference>
<evidence type="ECO:0000256" key="2">
    <source>
        <dbReference type="ARBA" id="ARBA00022803"/>
    </source>
</evidence>
<dbReference type="EMBL" id="LNQR01000052">
    <property type="protein sequence ID" value="KWT87234.1"/>
    <property type="molecule type" value="Genomic_DNA"/>
</dbReference>
<feature type="repeat" description="TPR" evidence="3">
    <location>
        <begin position="182"/>
        <end position="215"/>
    </location>
</feature>
<evidence type="ECO:0000313" key="7">
    <source>
        <dbReference type="Proteomes" id="UP000060487"/>
    </source>
</evidence>
<feature type="repeat" description="TPR" evidence="3">
    <location>
        <begin position="216"/>
        <end position="249"/>
    </location>
</feature>
<dbReference type="InterPro" id="IPR051685">
    <property type="entry name" value="Ycf3/AcsC/BcsC/TPR_MFPF"/>
</dbReference>
<organism evidence="6 7">
    <name type="scientific">Candidatus Magnetominusculus xianensis</name>
    <dbReference type="NCBI Taxonomy" id="1748249"/>
    <lineage>
        <taxon>Bacteria</taxon>
        <taxon>Pseudomonadati</taxon>
        <taxon>Nitrospirota</taxon>
        <taxon>Nitrospiria</taxon>
        <taxon>Nitrospirales</taxon>
        <taxon>Nitrospiraceae</taxon>
        <taxon>Candidatus Magnetominusculus</taxon>
    </lineage>
</organism>
<dbReference type="InterPro" id="IPR027417">
    <property type="entry name" value="P-loop_NTPase"/>
</dbReference>
<name>A0ABR5SHD0_9BACT</name>
<dbReference type="Gene3D" id="3.40.50.300">
    <property type="entry name" value="P-loop containing nucleotide triphosphate hydrolases"/>
    <property type="match status" value="1"/>
</dbReference>
<accession>A0ABR5SHD0</accession>
<feature type="region of interest" description="Disordered" evidence="4">
    <location>
        <begin position="296"/>
        <end position="324"/>
    </location>
</feature>
<proteinExistence type="predicted"/>
<dbReference type="PANTHER" id="PTHR44943:SF8">
    <property type="entry name" value="TPR REPEAT-CONTAINING PROTEIN MJ0263"/>
    <property type="match status" value="1"/>
</dbReference>
<keyword evidence="7" id="KW-1185">Reference proteome</keyword>
<sequence>MEPEEEIEELRRLSEQIVDIYYTGKEEESYALLDETLTKSKSIEAYRLFFEAQIARFKNKDYTLQEELVRKAIEIRPEDYFLINNLGISLSLQDKEKEAICCFDEALMIKPDFYDALCDKGIFLSIQGKEEEAIQCYDEALKIKPDFYDALHNKGLSLSHLGKEEEAIRCYDEALKIKPDFYDALNNKGNSLSKQGKEEEAIQCYDEVLKIKPDSSEALSNKGVSLLVQGREDEAMRYFDEALRIKPDFYNALASKGLSLSNLGNFEEAIRYFDEALRIKPDDSYASMERRKCLSKQKMAEAKRQASGEGPEIKPEHDDAGLSEVTDDSTYKLKSIELKGYKSIDSEGQRIEFGDVTVLIGPNGAGKSNLISFFRMINRMMDEDLKLFVGIHGGTPSFLYFGPETTPALSAEIAFFNGKDTASYSFKLAHMANETFVFNTEEIIVKKPEHPEERIVLQTTALRESMLKSQSRKSLGKESVIYNLLKKCLIYQLHDTSFDSAIRRRYEITDDSFLYDDARNLAAVLYSMLNNPATRWYYERIVAHIGTIFPQFADFVLEPYQLNPNQINLMWKEKGQGYKFGPQQLSDGTLRFMALTTLLLQPPEWLPKLIVIDEPELGLHPKAVAHLADMVSIASEHVQVVLATQSPHFLDEFEADQIVIVEYDEDKRCSTFKRRPGEERFKDWFHKYTNSDLWNMNLFGGNP</sequence>
<dbReference type="Pfam" id="PF13304">
    <property type="entry name" value="AAA_21"/>
    <property type="match status" value="1"/>
</dbReference>
<keyword evidence="2 3" id="KW-0802">TPR repeat</keyword>
<protein>
    <submittedName>
        <fullName evidence="6">TPR repeat-containing protein</fullName>
    </submittedName>
</protein>
<dbReference type="InterPro" id="IPR013105">
    <property type="entry name" value="TPR_2"/>
</dbReference>
<evidence type="ECO:0000259" key="5">
    <source>
        <dbReference type="Pfam" id="PF13304"/>
    </source>
</evidence>
<dbReference type="Pfam" id="PF00515">
    <property type="entry name" value="TPR_1"/>
    <property type="match status" value="4"/>
</dbReference>
<evidence type="ECO:0000313" key="6">
    <source>
        <dbReference type="EMBL" id="KWT87234.1"/>
    </source>
</evidence>
<dbReference type="InterPro" id="IPR003959">
    <property type="entry name" value="ATPase_AAA_core"/>
</dbReference>
<keyword evidence="1" id="KW-0677">Repeat</keyword>
<feature type="repeat" description="TPR" evidence="3">
    <location>
        <begin position="250"/>
        <end position="283"/>
    </location>
</feature>
<evidence type="ECO:0000256" key="1">
    <source>
        <dbReference type="ARBA" id="ARBA00022737"/>
    </source>
</evidence>